<comment type="caution">
    <text evidence="3">The sequence shown here is derived from an EMBL/GenBank/DDBJ whole genome shotgun (WGS) entry which is preliminary data.</text>
</comment>
<dbReference type="Proteomes" id="UP000295499">
    <property type="component" value="Unassembled WGS sequence"/>
</dbReference>
<dbReference type="AlphaFoldDB" id="A0A4R6IEI9"/>
<sequence>MMKLTMMKIRIKNSVLLIAMLSLISMSSCQSNNKKSAEEKSTPVSVPEANKSTGGDKISLTPLERGKLMDLEKIDFERADLDKLFEKLAYLKSYEMGAYNIKYNGDKPLVIKRFALYNISDMRMIDRYAKRNVDVINKGQMYGDTSTIDRTVPVLGLKDADLRAFGYWGKENIIFNKVFTSSTKKQKLIRLRLQSDELSGVTEKTYHELVELINAKYKNTSAKASPQGDGRADSYEWRMKDKVVQLSFNKDGAMSYITLVHAFINPDTKGYLPEFGN</sequence>
<dbReference type="PROSITE" id="PS51257">
    <property type="entry name" value="PROKAR_LIPOPROTEIN"/>
    <property type="match status" value="1"/>
</dbReference>
<dbReference type="EMBL" id="SNWM01000004">
    <property type="protein sequence ID" value="TDO20710.1"/>
    <property type="molecule type" value="Genomic_DNA"/>
</dbReference>
<keyword evidence="2" id="KW-0732">Signal</keyword>
<name>A0A4R6IEI9_9SPHI</name>
<evidence type="ECO:0000313" key="4">
    <source>
        <dbReference type="Proteomes" id="UP000295499"/>
    </source>
</evidence>
<accession>A0A4R6IEI9</accession>
<feature type="signal peptide" evidence="2">
    <location>
        <begin position="1"/>
        <end position="31"/>
    </location>
</feature>
<evidence type="ECO:0008006" key="5">
    <source>
        <dbReference type="Google" id="ProtNLM"/>
    </source>
</evidence>
<gene>
    <name evidence="3" type="ORF">CLV32_3343</name>
</gene>
<evidence type="ECO:0000313" key="3">
    <source>
        <dbReference type="EMBL" id="TDO20710.1"/>
    </source>
</evidence>
<evidence type="ECO:0000256" key="2">
    <source>
        <dbReference type="SAM" id="SignalP"/>
    </source>
</evidence>
<keyword evidence="4" id="KW-1185">Reference proteome</keyword>
<reference evidence="3 4" key="1">
    <citation type="submission" date="2019-03" db="EMBL/GenBank/DDBJ databases">
        <title>Genomic Encyclopedia of Archaeal and Bacterial Type Strains, Phase II (KMG-II): from individual species to whole genera.</title>
        <authorList>
            <person name="Goeker M."/>
        </authorList>
    </citation>
    <scope>NUCLEOTIDE SEQUENCE [LARGE SCALE GENOMIC DNA]</scope>
    <source>
        <strain evidence="3 4">DSM 19034</strain>
    </source>
</reference>
<evidence type="ECO:0000256" key="1">
    <source>
        <dbReference type="SAM" id="MobiDB-lite"/>
    </source>
</evidence>
<organism evidence="3 4">
    <name type="scientific">Pedobacter duraquae</name>
    <dbReference type="NCBI Taxonomy" id="425511"/>
    <lineage>
        <taxon>Bacteria</taxon>
        <taxon>Pseudomonadati</taxon>
        <taxon>Bacteroidota</taxon>
        <taxon>Sphingobacteriia</taxon>
        <taxon>Sphingobacteriales</taxon>
        <taxon>Sphingobacteriaceae</taxon>
        <taxon>Pedobacter</taxon>
    </lineage>
</organism>
<feature type="region of interest" description="Disordered" evidence="1">
    <location>
        <begin position="34"/>
        <end position="57"/>
    </location>
</feature>
<protein>
    <recommendedName>
        <fullName evidence="5">Lipoprotein</fullName>
    </recommendedName>
</protein>
<feature type="chain" id="PRO_5020633187" description="Lipoprotein" evidence="2">
    <location>
        <begin position="32"/>
        <end position="277"/>
    </location>
</feature>
<proteinExistence type="predicted"/>